<protein>
    <submittedName>
        <fullName evidence="2">PepSY-associated TM helix</fullName>
    </submittedName>
</protein>
<organism evidence="2 3">
    <name type="scientific">Shewanella denitrificans (strain OS217 / ATCC BAA-1090 / DSM 15013)</name>
    <dbReference type="NCBI Taxonomy" id="318161"/>
    <lineage>
        <taxon>Bacteria</taxon>
        <taxon>Pseudomonadati</taxon>
        <taxon>Pseudomonadota</taxon>
        <taxon>Gammaproteobacteria</taxon>
        <taxon>Alteromonadales</taxon>
        <taxon>Shewanellaceae</taxon>
        <taxon>Shewanella</taxon>
    </lineage>
</organism>
<dbReference type="STRING" id="318161.Sden_0345"/>
<dbReference type="Proteomes" id="UP000001982">
    <property type="component" value="Chromosome"/>
</dbReference>
<name>Q12SD6_SHEDO</name>
<proteinExistence type="predicted"/>
<keyword evidence="1" id="KW-0812">Transmembrane</keyword>
<keyword evidence="1" id="KW-1133">Transmembrane helix</keyword>
<dbReference type="RefSeq" id="WP_011494807.1">
    <property type="nucleotide sequence ID" value="NC_007954.1"/>
</dbReference>
<dbReference type="eggNOG" id="COG3182">
    <property type="taxonomic scope" value="Bacteria"/>
</dbReference>
<keyword evidence="1" id="KW-0472">Membrane</keyword>
<evidence type="ECO:0000313" key="2">
    <source>
        <dbReference type="EMBL" id="ABE53640.1"/>
    </source>
</evidence>
<evidence type="ECO:0000313" key="3">
    <source>
        <dbReference type="Proteomes" id="UP000001982"/>
    </source>
</evidence>
<reference evidence="2 3" key="1">
    <citation type="submission" date="2006-03" db="EMBL/GenBank/DDBJ databases">
        <title>Complete sequence of Shewanella denitrificans OS217.</title>
        <authorList>
            <consortium name="US DOE Joint Genome Institute"/>
            <person name="Copeland A."/>
            <person name="Lucas S."/>
            <person name="Lapidus A."/>
            <person name="Barry K."/>
            <person name="Detter J.C."/>
            <person name="Glavina del Rio T."/>
            <person name="Hammon N."/>
            <person name="Israni S."/>
            <person name="Dalin E."/>
            <person name="Tice H."/>
            <person name="Pitluck S."/>
            <person name="Brettin T."/>
            <person name="Bruce D."/>
            <person name="Han C."/>
            <person name="Tapia R."/>
            <person name="Gilna P."/>
            <person name="Kiss H."/>
            <person name="Schmutz J."/>
            <person name="Larimer F."/>
            <person name="Land M."/>
            <person name="Hauser L."/>
            <person name="Kyrpides N."/>
            <person name="Lykidis A."/>
            <person name="Richardson P."/>
        </authorList>
    </citation>
    <scope>NUCLEOTIDE SEQUENCE [LARGE SCALE GENOMIC DNA]</scope>
    <source>
        <strain evidence="3">OS217 / ATCC BAA-1090 / DSM 15013</strain>
    </source>
</reference>
<dbReference type="KEGG" id="sdn:Sden_0345"/>
<gene>
    <name evidence="2" type="ordered locus">Sden_0345</name>
</gene>
<accession>Q12SD6</accession>
<feature type="transmembrane region" description="Helical" evidence="1">
    <location>
        <begin position="201"/>
        <end position="224"/>
    </location>
</feature>
<dbReference type="EMBL" id="CP000302">
    <property type="protein sequence ID" value="ABE53640.1"/>
    <property type="molecule type" value="Genomic_DNA"/>
</dbReference>
<dbReference type="HOGENOM" id="CLU_066006_0_0_6"/>
<dbReference type="OrthoDB" id="9806195at2"/>
<dbReference type="AlphaFoldDB" id="Q12SD6"/>
<keyword evidence="3" id="KW-1185">Reference proteome</keyword>
<sequence>MSVSHQIRRAHKWLTLFSAIQLLLWLSSGVYMVVMDIDFIHGDSLVVQKNEPINTETLTLTLDEVLARYPEASQLSLFAVHGVTYYRLTVEGKTLLLNAITGQVPTLLTQTQAMASAQSYYLGEVLPTSATLYLDEPPAEISPRLLPLWQVNFSPLNTSLYLNASTGALVSKRHDYWRLFDIMWMLHIMDYDTRNDIHNPLLSIMALLALLTALAGIALTYISFRAAPISADNLDDKLVSANNKEGK</sequence>
<evidence type="ECO:0000256" key="1">
    <source>
        <dbReference type="SAM" id="Phobius"/>
    </source>
</evidence>